<keyword evidence="4" id="KW-1185">Reference proteome</keyword>
<organism evidence="3 4">
    <name type="scientific">Alkaliphilus peptidifermentans DSM 18978</name>
    <dbReference type="NCBI Taxonomy" id="1120976"/>
    <lineage>
        <taxon>Bacteria</taxon>
        <taxon>Bacillati</taxon>
        <taxon>Bacillota</taxon>
        <taxon>Clostridia</taxon>
        <taxon>Peptostreptococcales</taxon>
        <taxon>Natronincolaceae</taxon>
        <taxon>Alkaliphilus</taxon>
    </lineage>
</organism>
<dbReference type="Proteomes" id="UP000198636">
    <property type="component" value="Unassembled WGS sequence"/>
</dbReference>
<reference evidence="3 4" key="1">
    <citation type="submission" date="2016-10" db="EMBL/GenBank/DDBJ databases">
        <authorList>
            <person name="de Groot N.N."/>
        </authorList>
    </citation>
    <scope>NUCLEOTIDE SEQUENCE [LARGE SCALE GENOMIC DNA]</scope>
    <source>
        <strain evidence="3 4">DSM 18978</strain>
    </source>
</reference>
<evidence type="ECO:0000313" key="4">
    <source>
        <dbReference type="Proteomes" id="UP000198636"/>
    </source>
</evidence>
<dbReference type="Gene3D" id="1.10.287.540">
    <property type="entry name" value="Helix hairpin bin"/>
    <property type="match status" value="1"/>
</dbReference>
<gene>
    <name evidence="3" type="ORF">SAMN03080606_00743</name>
</gene>
<accession>A0A1G5CRM8</accession>
<dbReference type="InterPro" id="IPR009242">
    <property type="entry name" value="DUF896"/>
</dbReference>
<dbReference type="OrthoDB" id="390105at2"/>
<comment type="similarity">
    <text evidence="2">Belongs to the UPF0291 family.</text>
</comment>
<dbReference type="HAMAP" id="MF_01103">
    <property type="entry name" value="UPF0291"/>
    <property type="match status" value="1"/>
</dbReference>
<dbReference type="STRING" id="1120976.SAMN03080606_00743"/>
<comment type="subcellular location">
    <subcellularLocation>
        <location evidence="2">Cytoplasm</location>
    </subcellularLocation>
</comment>
<keyword evidence="1 2" id="KW-0963">Cytoplasm</keyword>
<dbReference type="RefSeq" id="WP_091540100.1">
    <property type="nucleotide sequence ID" value="NZ_FMUS01000003.1"/>
</dbReference>
<dbReference type="Pfam" id="PF05979">
    <property type="entry name" value="DUF896"/>
    <property type="match status" value="1"/>
</dbReference>
<proteinExistence type="inferred from homology"/>
<dbReference type="SUPFAM" id="SSF158221">
    <property type="entry name" value="YnzC-like"/>
    <property type="match status" value="1"/>
</dbReference>
<sequence>MVTKEKLTRINELARIAKNGELTDEEKSEQKALREEYIEAFRKTFKKQLESIELVD</sequence>
<protein>
    <recommendedName>
        <fullName evidence="2">UPF0291 protein SAMN03080606_00743</fullName>
    </recommendedName>
</protein>
<evidence type="ECO:0000256" key="2">
    <source>
        <dbReference type="HAMAP-Rule" id="MF_01103"/>
    </source>
</evidence>
<dbReference type="GO" id="GO:0005737">
    <property type="term" value="C:cytoplasm"/>
    <property type="evidence" value="ECO:0007669"/>
    <property type="project" value="UniProtKB-SubCell"/>
</dbReference>
<evidence type="ECO:0000313" key="3">
    <source>
        <dbReference type="EMBL" id="SCY04967.1"/>
    </source>
</evidence>
<dbReference type="PANTHER" id="PTHR37300:SF1">
    <property type="entry name" value="UPF0291 PROTEIN YNZC"/>
    <property type="match status" value="1"/>
</dbReference>
<dbReference type="AlphaFoldDB" id="A0A1G5CRM8"/>
<name>A0A1G5CRM8_9FIRM</name>
<dbReference type="EMBL" id="FMUS01000003">
    <property type="protein sequence ID" value="SCY04967.1"/>
    <property type="molecule type" value="Genomic_DNA"/>
</dbReference>
<evidence type="ECO:0000256" key="1">
    <source>
        <dbReference type="ARBA" id="ARBA00022490"/>
    </source>
</evidence>
<dbReference type="PANTHER" id="PTHR37300">
    <property type="entry name" value="UPF0291 PROTEIN CBO2609/CLC_2481"/>
    <property type="match status" value="1"/>
</dbReference>